<feature type="non-terminal residue" evidence="1">
    <location>
        <position position="160"/>
    </location>
</feature>
<organism evidence="1 2">
    <name type="scientific">Ooceraea biroi</name>
    <name type="common">Clonal raider ant</name>
    <name type="synonym">Cerapachys biroi</name>
    <dbReference type="NCBI Taxonomy" id="2015173"/>
    <lineage>
        <taxon>Eukaryota</taxon>
        <taxon>Metazoa</taxon>
        <taxon>Ecdysozoa</taxon>
        <taxon>Arthropoda</taxon>
        <taxon>Hexapoda</taxon>
        <taxon>Insecta</taxon>
        <taxon>Pterygota</taxon>
        <taxon>Neoptera</taxon>
        <taxon>Endopterygota</taxon>
        <taxon>Hymenoptera</taxon>
        <taxon>Apocrita</taxon>
        <taxon>Aculeata</taxon>
        <taxon>Formicoidea</taxon>
        <taxon>Formicidae</taxon>
        <taxon>Dorylinae</taxon>
        <taxon>Ooceraea</taxon>
    </lineage>
</organism>
<dbReference type="EMBL" id="KK107020">
    <property type="protein sequence ID" value="EZA62556.1"/>
    <property type="molecule type" value="Genomic_DNA"/>
</dbReference>
<dbReference type="Proteomes" id="UP000053097">
    <property type="component" value="Unassembled WGS sequence"/>
</dbReference>
<sequence>IQNHRSPRTFCPTIEPVGGSGTLAATSRLDHYRKQLCSPTHTDLSRNCSLPCEQPRSVASLHLRTQAGPCRVDERLKHKVPECDAERLLGALHFSTDQLGGTTSGRSRATKTSQSQEVFVASVDCVPVAKLTRASTLSERDIIDGDISHAGVPYRRFENQ</sequence>
<gene>
    <name evidence="1" type="ORF">X777_10186</name>
</gene>
<dbReference type="AlphaFoldDB" id="A0A026X3G7"/>
<name>A0A026X3G7_OOCBI</name>
<accession>A0A026X3G7</accession>
<keyword evidence="2" id="KW-1185">Reference proteome</keyword>
<evidence type="ECO:0000313" key="1">
    <source>
        <dbReference type="EMBL" id="EZA62556.1"/>
    </source>
</evidence>
<reference evidence="1 2" key="1">
    <citation type="journal article" date="2014" name="Curr. Biol.">
        <title>The genome of the clonal raider ant Cerapachys biroi.</title>
        <authorList>
            <person name="Oxley P.R."/>
            <person name="Ji L."/>
            <person name="Fetter-Pruneda I."/>
            <person name="McKenzie S.K."/>
            <person name="Li C."/>
            <person name="Hu H."/>
            <person name="Zhang G."/>
            <person name="Kronauer D.J."/>
        </authorList>
    </citation>
    <scope>NUCLEOTIDE SEQUENCE [LARGE SCALE GENOMIC DNA]</scope>
</reference>
<evidence type="ECO:0000313" key="2">
    <source>
        <dbReference type="Proteomes" id="UP000053097"/>
    </source>
</evidence>
<feature type="non-terminal residue" evidence="1">
    <location>
        <position position="1"/>
    </location>
</feature>
<proteinExistence type="predicted"/>
<protein>
    <submittedName>
        <fullName evidence="1">Uncharacterized protein</fullName>
    </submittedName>
</protein>